<sequence>MARPKITVAAEPPEWVALPQELYAATCAELVTFSHKTVNSNAPPGGIRLAPEQGLKLPYVSARTLLGAGEVPALDYVANAGKTATVVKQLNQLREGVATAPANEATRILATLAAATAQGAQIGTDKVSLRARQLLLPRQGGYVSVTPLTSGGVNRKLRTKVRQHNEHLREVPDENLRRIPVAIFGLGGSNPQNVGSLVRDMQRPLVFFAPTENRQLKAVLALHFQGVRMRLPRPLLRGFRDWYADCRRRNGGRIPTNMDSRDEEIVHVRAIARGILAQGDAARQRLLAQRDVLPAGGSPLVSAEADPVARGLVDPELRDKEWPRAFALRLARLIADYRFGDGKDEFQFEQADIFELQAMIEEVVR</sequence>
<organism evidence="1 2">
    <name type="scientific">Rhodocyclus tenuis</name>
    <name type="common">Rhodospirillum tenue</name>
    <dbReference type="NCBI Taxonomy" id="1066"/>
    <lineage>
        <taxon>Bacteria</taxon>
        <taxon>Pseudomonadati</taxon>
        <taxon>Pseudomonadota</taxon>
        <taxon>Betaproteobacteria</taxon>
        <taxon>Rhodocyclales</taxon>
        <taxon>Rhodocyclaceae</taxon>
        <taxon>Rhodocyclus</taxon>
    </lineage>
</organism>
<dbReference type="Proteomes" id="UP000587070">
    <property type="component" value="Unassembled WGS sequence"/>
</dbReference>
<evidence type="ECO:0000313" key="1">
    <source>
        <dbReference type="EMBL" id="MBB4246571.1"/>
    </source>
</evidence>
<name>A0A840G5F4_RHOTE</name>
<reference evidence="1 2" key="1">
    <citation type="submission" date="2020-08" db="EMBL/GenBank/DDBJ databases">
        <title>Genome sequencing of Purple Non-Sulfur Bacteria from various extreme environments.</title>
        <authorList>
            <person name="Mayer M."/>
        </authorList>
    </citation>
    <scope>NUCLEOTIDE SEQUENCE [LARGE SCALE GENOMIC DNA]</scope>
    <source>
        <strain evidence="1 2">2761</strain>
    </source>
</reference>
<proteinExistence type="predicted"/>
<protein>
    <submittedName>
        <fullName evidence="1">Uncharacterized protein</fullName>
    </submittedName>
</protein>
<dbReference type="RefSeq" id="WP_184414924.1">
    <property type="nucleotide sequence ID" value="NZ_JACIGE010000002.1"/>
</dbReference>
<evidence type="ECO:0000313" key="2">
    <source>
        <dbReference type="Proteomes" id="UP000587070"/>
    </source>
</evidence>
<accession>A0A840G5F4</accession>
<dbReference type="EMBL" id="JACIGE010000002">
    <property type="protein sequence ID" value="MBB4246571.1"/>
    <property type="molecule type" value="Genomic_DNA"/>
</dbReference>
<gene>
    <name evidence="1" type="ORF">GGD90_000928</name>
</gene>
<comment type="caution">
    <text evidence="1">The sequence shown here is derived from an EMBL/GenBank/DDBJ whole genome shotgun (WGS) entry which is preliminary data.</text>
</comment>
<dbReference type="AlphaFoldDB" id="A0A840G5F4"/>
<keyword evidence="2" id="KW-1185">Reference proteome</keyword>